<reference evidence="2 3" key="1">
    <citation type="submission" date="2018-02" db="EMBL/GenBank/DDBJ databases">
        <title>The genomes of Aspergillus section Nigri reveals drivers in fungal speciation.</title>
        <authorList>
            <consortium name="DOE Joint Genome Institute"/>
            <person name="Vesth T.C."/>
            <person name="Nybo J."/>
            <person name="Theobald S."/>
            <person name="Brandl J."/>
            <person name="Frisvad J.C."/>
            <person name="Nielsen K.F."/>
            <person name="Lyhne E.K."/>
            <person name="Kogle M.E."/>
            <person name="Kuo A."/>
            <person name="Riley R."/>
            <person name="Clum A."/>
            <person name="Nolan M."/>
            <person name="Lipzen A."/>
            <person name="Salamov A."/>
            <person name="Henrissat B."/>
            <person name="Wiebenga A."/>
            <person name="De vries R.P."/>
            <person name="Grigoriev I.V."/>
            <person name="Mortensen U.H."/>
            <person name="Andersen M.R."/>
            <person name="Baker S.E."/>
        </authorList>
    </citation>
    <scope>NUCLEOTIDE SEQUENCE [LARGE SCALE GENOMIC DNA]</scope>
    <source>
        <strain evidence="2 3">CBS 313.89</strain>
    </source>
</reference>
<dbReference type="AlphaFoldDB" id="A0A8G1RWL1"/>
<evidence type="ECO:0000256" key="1">
    <source>
        <dbReference type="SAM" id="Phobius"/>
    </source>
</evidence>
<evidence type="ECO:0000313" key="3">
    <source>
        <dbReference type="Proteomes" id="UP000249789"/>
    </source>
</evidence>
<feature type="transmembrane region" description="Helical" evidence="1">
    <location>
        <begin position="64"/>
        <end position="84"/>
    </location>
</feature>
<accession>A0A8G1RWL1</accession>
<dbReference type="RefSeq" id="XP_040804363.1">
    <property type="nucleotide sequence ID" value="XM_040940449.1"/>
</dbReference>
<keyword evidence="1" id="KW-0812">Transmembrane</keyword>
<dbReference type="GeneID" id="63857782"/>
<feature type="transmembrane region" description="Helical" evidence="1">
    <location>
        <begin position="90"/>
        <end position="109"/>
    </location>
</feature>
<dbReference type="VEuPathDB" id="FungiDB:BO72DRAFT_302738"/>
<keyword evidence="1" id="KW-1133">Transmembrane helix</keyword>
<proteinExistence type="predicted"/>
<dbReference type="EMBL" id="KZ824629">
    <property type="protein sequence ID" value="RAK80353.1"/>
    <property type="molecule type" value="Genomic_DNA"/>
</dbReference>
<sequence>MGSDYSCRVFVLLLALLGCTVAFLLTYPTLKHPTHIITRSNSGSSPIELKFLGHAEHSYPASRFILFSVSVSGCYASSWFWSWFVSSVGFWVQGIHLLCTYVTFLGMWMDGTILAS</sequence>
<evidence type="ECO:0000313" key="2">
    <source>
        <dbReference type="EMBL" id="RAK80353.1"/>
    </source>
</evidence>
<keyword evidence="3" id="KW-1185">Reference proteome</keyword>
<name>A0A8G1RWL1_9EURO</name>
<keyword evidence="1" id="KW-0472">Membrane</keyword>
<dbReference type="Proteomes" id="UP000249789">
    <property type="component" value="Unassembled WGS sequence"/>
</dbReference>
<feature type="transmembrane region" description="Helical" evidence="1">
    <location>
        <begin position="12"/>
        <end position="30"/>
    </location>
</feature>
<gene>
    <name evidence="2" type="ORF">BO72DRAFT_302738</name>
</gene>
<organism evidence="2 3">
    <name type="scientific">Aspergillus fijiensis CBS 313.89</name>
    <dbReference type="NCBI Taxonomy" id="1448319"/>
    <lineage>
        <taxon>Eukaryota</taxon>
        <taxon>Fungi</taxon>
        <taxon>Dikarya</taxon>
        <taxon>Ascomycota</taxon>
        <taxon>Pezizomycotina</taxon>
        <taxon>Eurotiomycetes</taxon>
        <taxon>Eurotiomycetidae</taxon>
        <taxon>Eurotiales</taxon>
        <taxon>Aspergillaceae</taxon>
        <taxon>Aspergillus</taxon>
    </lineage>
</organism>
<protein>
    <submittedName>
        <fullName evidence="2">Uncharacterized protein</fullName>
    </submittedName>
</protein>